<keyword evidence="1" id="KW-0812">Transmembrane</keyword>
<evidence type="ECO:0000313" key="3">
    <source>
        <dbReference type="Proteomes" id="UP001220064"/>
    </source>
</evidence>
<keyword evidence="1" id="KW-1133">Transmembrane helix</keyword>
<dbReference type="Proteomes" id="UP001220064">
    <property type="component" value="Chromosome"/>
</dbReference>
<protein>
    <submittedName>
        <fullName evidence="2">Uncharacterized protein</fullName>
    </submittedName>
</protein>
<dbReference type="EMBL" id="CP063189">
    <property type="protein sequence ID" value="WCZ32732.1"/>
    <property type="molecule type" value="Genomic_DNA"/>
</dbReference>
<keyword evidence="1" id="KW-0472">Membrane</keyword>
<gene>
    <name evidence="2" type="ORF">CMASS_06490</name>
</gene>
<evidence type="ECO:0000256" key="1">
    <source>
        <dbReference type="SAM" id="Phobius"/>
    </source>
</evidence>
<evidence type="ECO:0000313" key="2">
    <source>
        <dbReference type="EMBL" id="WCZ32732.1"/>
    </source>
</evidence>
<sequence length="82" mass="8892">MSSIDKNTLLTRASFALPVLAFPLASMGINWLSFICFLAGIVLAIYVIVTHRAPRKERWVPFAGLTVAALQLIISIVAGFTS</sequence>
<organism evidence="2 3">
    <name type="scientific">Corynebacterium massiliense DSM 45435</name>
    <dbReference type="NCBI Taxonomy" id="1121364"/>
    <lineage>
        <taxon>Bacteria</taxon>
        <taxon>Bacillati</taxon>
        <taxon>Actinomycetota</taxon>
        <taxon>Actinomycetes</taxon>
        <taxon>Mycobacteriales</taxon>
        <taxon>Corynebacteriaceae</taxon>
        <taxon>Corynebacterium</taxon>
    </lineage>
</organism>
<name>A0ABY7UB83_9CORY</name>
<accession>A0ABY7UB83</accession>
<feature type="transmembrane region" description="Helical" evidence="1">
    <location>
        <begin position="61"/>
        <end position="80"/>
    </location>
</feature>
<feature type="transmembrane region" description="Helical" evidence="1">
    <location>
        <begin position="31"/>
        <end position="49"/>
    </location>
</feature>
<keyword evidence="3" id="KW-1185">Reference proteome</keyword>
<reference evidence="2 3" key="1">
    <citation type="submission" date="2020-10" db="EMBL/GenBank/DDBJ databases">
        <title>Complete genome sequence of Corynebacterium massiliense DSM 45435, type strain of Corynebacterium massiliense.</title>
        <authorList>
            <person name="Busche T."/>
            <person name="Kalinowski J."/>
            <person name="Ruckert C."/>
        </authorList>
    </citation>
    <scope>NUCLEOTIDE SEQUENCE [LARGE SCALE GENOMIC DNA]</scope>
    <source>
        <strain evidence="2 3">DSM 45435</strain>
    </source>
</reference>
<dbReference type="RefSeq" id="WP_022862205.1">
    <property type="nucleotide sequence ID" value="NZ_ATVG01000001.1"/>
</dbReference>
<proteinExistence type="predicted"/>